<evidence type="ECO:0000313" key="2">
    <source>
        <dbReference type="EMBL" id="MCH79665.1"/>
    </source>
</evidence>
<protein>
    <submittedName>
        <fullName evidence="2">Uncharacterized protein</fullName>
    </submittedName>
</protein>
<feature type="transmembrane region" description="Helical" evidence="1">
    <location>
        <begin position="30"/>
        <end position="49"/>
    </location>
</feature>
<keyword evidence="1" id="KW-0812">Transmembrane</keyword>
<evidence type="ECO:0000256" key="1">
    <source>
        <dbReference type="SAM" id="Phobius"/>
    </source>
</evidence>
<sequence>MERFFLGCSVLRRRSEFPCFSRRSGFKGGLVVMFAVMVVMGFLQCWFTAVSWDEGVLCSDNGYGSGGELIWKVSRCSVAPAVVSVLYRVTVTSSRLRRLFSLSSPLIIENWFGEDSSPTAEAKQVLVTILVVVESALQRFFRTLFESLMVFSDNFSGGSLLDDEFGGISLLR</sequence>
<proteinExistence type="predicted"/>
<keyword evidence="1" id="KW-0472">Membrane</keyword>
<dbReference type="EMBL" id="LXQA010000267">
    <property type="protein sequence ID" value="MCH79665.1"/>
    <property type="molecule type" value="Genomic_DNA"/>
</dbReference>
<keyword evidence="1" id="KW-1133">Transmembrane helix</keyword>
<keyword evidence="3" id="KW-1185">Reference proteome</keyword>
<dbReference type="Proteomes" id="UP000265520">
    <property type="component" value="Unassembled WGS sequence"/>
</dbReference>
<gene>
    <name evidence="2" type="ORF">A2U01_0000418</name>
</gene>
<name>A0A392LXR6_9FABA</name>
<accession>A0A392LXR6</accession>
<dbReference type="AlphaFoldDB" id="A0A392LXR6"/>
<organism evidence="2 3">
    <name type="scientific">Trifolium medium</name>
    <dbReference type="NCBI Taxonomy" id="97028"/>
    <lineage>
        <taxon>Eukaryota</taxon>
        <taxon>Viridiplantae</taxon>
        <taxon>Streptophyta</taxon>
        <taxon>Embryophyta</taxon>
        <taxon>Tracheophyta</taxon>
        <taxon>Spermatophyta</taxon>
        <taxon>Magnoliopsida</taxon>
        <taxon>eudicotyledons</taxon>
        <taxon>Gunneridae</taxon>
        <taxon>Pentapetalae</taxon>
        <taxon>rosids</taxon>
        <taxon>fabids</taxon>
        <taxon>Fabales</taxon>
        <taxon>Fabaceae</taxon>
        <taxon>Papilionoideae</taxon>
        <taxon>50 kb inversion clade</taxon>
        <taxon>NPAAA clade</taxon>
        <taxon>Hologalegina</taxon>
        <taxon>IRL clade</taxon>
        <taxon>Trifolieae</taxon>
        <taxon>Trifolium</taxon>
    </lineage>
</organism>
<reference evidence="2 3" key="1">
    <citation type="journal article" date="2018" name="Front. Plant Sci.">
        <title>Red Clover (Trifolium pratense) and Zigzag Clover (T. medium) - A Picture of Genomic Similarities and Differences.</title>
        <authorList>
            <person name="Dluhosova J."/>
            <person name="Istvanek J."/>
            <person name="Nedelnik J."/>
            <person name="Repkova J."/>
        </authorList>
    </citation>
    <scope>NUCLEOTIDE SEQUENCE [LARGE SCALE GENOMIC DNA]</scope>
    <source>
        <strain evidence="3">cv. 10/8</strain>
        <tissue evidence="2">Leaf</tissue>
    </source>
</reference>
<evidence type="ECO:0000313" key="3">
    <source>
        <dbReference type="Proteomes" id="UP000265520"/>
    </source>
</evidence>
<comment type="caution">
    <text evidence="2">The sequence shown here is derived from an EMBL/GenBank/DDBJ whole genome shotgun (WGS) entry which is preliminary data.</text>
</comment>